<feature type="region of interest" description="Disordered" evidence="2">
    <location>
        <begin position="1"/>
        <end position="21"/>
    </location>
</feature>
<feature type="compositionally biased region" description="Basic and acidic residues" evidence="2">
    <location>
        <begin position="122"/>
        <end position="135"/>
    </location>
</feature>
<feature type="region of interest" description="Disordered" evidence="2">
    <location>
        <begin position="921"/>
        <end position="969"/>
    </location>
</feature>
<feature type="region of interest" description="Disordered" evidence="2">
    <location>
        <begin position="102"/>
        <end position="166"/>
    </location>
</feature>
<gene>
    <name evidence="3" type="ORF">GJ744_000073</name>
</gene>
<keyword evidence="4" id="KW-1185">Reference proteome</keyword>
<feature type="compositionally biased region" description="Low complexity" evidence="2">
    <location>
        <begin position="136"/>
        <end position="145"/>
    </location>
</feature>
<evidence type="ECO:0000313" key="3">
    <source>
        <dbReference type="EMBL" id="KAF7514303.1"/>
    </source>
</evidence>
<dbReference type="Proteomes" id="UP000606974">
    <property type="component" value="Unassembled WGS sequence"/>
</dbReference>
<feature type="coiled-coil region" evidence="1">
    <location>
        <begin position="460"/>
        <end position="508"/>
    </location>
</feature>
<dbReference type="EMBL" id="JAACFV010000001">
    <property type="protein sequence ID" value="KAF7514303.1"/>
    <property type="molecule type" value="Genomic_DNA"/>
</dbReference>
<evidence type="ECO:0000313" key="4">
    <source>
        <dbReference type="Proteomes" id="UP000606974"/>
    </source>
</evidence>
<reference evidence="3" key="1">
    <citation type="submission" date="2020-02" db="EMBL/GenBank/DDBJ databases">
        <authorList>
            <person name="Palmer J.M."/>
        </authorList>
    </citation>
    <scope>NUCLEOTIDE SEQUENCE</scope>
    <source>
        <strain evidence="3">EPUS1.4</strain>
        <tissue evidence="3">Thallus</tissue>
    </source>
</reference>
<comment type="caution">
    <text evidence="3">The sequence shown here is derived from an EMBL/GenBank/DDBJ whole genome shotgun (WGS) entry which is preliminary data.</text>
</comment>
<dbReference type="AlphaFoldDB" id="A0A8H7EAI4"/>
<accession>A0A8H7EAI4</accession>
<name>A0A8H7EAI4_9EURO</name>
<dbReference type="OrthoDB" id="10337342at2759"/>
<proteinExistence type="predicted"/>
<keyword evidence="1" id="KW-0175">Coiled coil</keyword>
<sequence>MARLFSFRKSKVANEHQKGQSTIKMRPIKQLLNKTKNLFRKTRVTEPTLPFQPPAILPPPETTGSLQELIDEELLLLSEGTTISDATFSSSTRCEEHTCGATTSRDGFAQSPLLSAGSTGADAHEESPVRAKLSSDSKTSSSGKAAEARTENESLGGSQQSTVDSSPAVSSSLCAATAETSLLELVQCTPSKTEICLSSSKKLSRPEGPGGIEGLVGETHPNLSPNHASFFDKILADESDFGCIGRLFTEPEQLEVDASSTSSIEFNQEALNATERPELICFAQSELEIDTIRRCRSHWARSLEVALAEQKIDLECNFEESYDSSAKLHEIEMLNAKDDHDAEVNELKQSEKDLRGRLADRGKTLRLVRADMETFKKQCNNTATQLEEKSSQYDQLLQALQERETILQGQNEDLYRLRDELAKTRQAYQLFLRASQAEDADKERSHKTQLERYNGLLTGFNQLNANRQVTESQLEATRRQLQLTQAVLQKQQQACQEMKTRYDILVAKKVRDFSWHVEQNANPQVLKPLSMEDEIAKVTAKLRETLEEQIELSVALGSQLSSTQAANKAKFKKLKRVIANQGQENVILEMALSMAQRQRDHWAEKYDEVAHTLASKLPFSSVARGLAERHIALQETRFALEAQLLEAKLRGDRAVLDCEIRKRHEGIKLGKRDAKIASLKHKLEIAQQDLDNEHGKALIYKRALDEEMPGLQARNDEVERMLDDQLRNNIHANHRRAVEDMRYRMRELEEANKFWEHRVNEIHLEHCAVKSDWETTGVTMFQTLTNARTWRNDRDRLEIENAAFRERFADELVNEPLVIPAHSKTRQQIEDDFKLEEIDNTLLKQFQYTYGSVPKQILGLGSPPWEHILVKANEDIAKKKQRWIVKRDALIASFEGRDPRMPNNHECIDSDDSEFAVGWKGKAKATGGAKGNDGQPSGIEPGAENEKTDGQRLIGAPDPAETDPTADFF</sequence>
<feature type="coiled-coil region" evidence="1">
    <location>
        <begin position="676"/>
        <end position="807"/>
    </location>
</feature>
<protein>
    <submittedName>
        <fullName evidence="3">Uncharacterized protein</fullName>
    </submittedName>
</protein>
<evidence type="ECO:0000256" key="2">
    <source>
        <dbReference type="SAM" id="MobiDB-lite"/>
    </source>
</evidence>
<evidence type="ECO:0000256" key="1">
    <source>
        <dbReference type="SAM" id="Coils"/>
    </source>
</evidence>
<organism evidence="3 4">
    <name type="scientific">Endocarpon pusillum</name>
    <dbReference type="NCBI Taxonomy" id="364733"/>
    <lineage>
        <taxon>Eukaryota</taxon>
        <taxon>Fungi</taxon>
        <taxon>Dikarya</taxon>
        <taxon>Ascomycota</taxon>
        <taxon>Pezizomycotina</taxon>
        <taxon>Eurotiomycetes</taxon>
        <taxon>Chaetothyriomycetidae</taxon>
        <taxon>Verrucariales</taxon>
        <taxon>Verrucariaceae</taxon>
        <taxon>Endocarpon</taxon>
    </lineage>
</organism>
<feature type="coiled-coil region" evidence="1">
    <location>
        <begin position="383"/>
        <end position="427"/>
    </location>
</feature>
<feature type="compositionally biased region" description="Basic residues" evidence="2">
    <location>
        <begin position="1"/>
        <end position="11"/>
    </location>
</feature>